<proteinExistence type="predicted"/>
<organism evidence="1 2">
    <name type="scientific">Shigella sonnei</name>
    <dbReference type="NCBI Taxonomy" id="624"/>
    <lineage>
        <taxon>Bacteria</taxon>
        <taxon>Pseudomonadati</taxon>
        <taxon>Pseudomonadota</taxon>
        <taxon>Gammaproteobacteria</taxon>
        <taxon>Enterobacterales</taxon>
        <taxon>Enterobacteriaceae</taxon>
        <taxon>Shigella</taxon>
    </lineage>
</organism>
<dbReference type="AlphaFoldDB" id="A0ABD7MKI5"/>
<comment type="caution">
    <text evidence="1">The sequence shown here is derived from an EMBL/GenBank/DDBJ whole genome shotgun (WGS) entry which is preliminary data.</text>
</comment>
<gene>
    <name evidence="1" type="ORF">SAMEA3356023_03582</name>
</gene>
<evidence type="ECO:0000313" key="1">
    <source>
        <dbReference type="EMBL" id="SJE20409.1"/>
    </source>
</evidence>
<evidence type="ECO:0000313" key="2">
    <source>
        <dbReference type="Proteomes" id="UP000187717"/>
    </source>
</evidence>
<accession>A0ABD7MKI5</accession>
<protein>
    <recommendedName>
        <fullName evidence="3">Bacteriophage protein</fullName>
    </recommendedName>
</protein>
<dbReference type="RefSeq" id="WP_000031010.1">
    <property type="nucleotide sequence ID" value="NZ_CATNOL010000087.1"/>
</dbReference>
<dbReference type="GeneID" id="93776027"/>
<evidence type="ECO:0008006" key="3">
    <source>
        <dbReference type="Google" id="ProtNLM"/>
    </source>
</evidence>
<reference evidence="1 2" key="1">
    <citation type="submission" date="2017-01" db="EMBL/GenBank/DDBJ databases">
        <authorList>
            <consortium name="Pathogen Informatics"/>
        </authorList>
    </citation>
    <scope>NUCLEOTIDE SEQUENCE [LARGE SCALE GENOMIC DNA]</scope>
    <source>
        <strain evidence="1 2">3626STDY6095480</strain>
    </source>
</reference>
<dbReference type="EMBL" id="FTXV01000123">
    <property type="protein sequence ID" value="SJE20409.1"/>
    <property type="molecule type" value="Genomic_DNA"/>
</dbReference>
<name>A0ABD7MKI5_SHISO</name>
<dbReference type="Proteomes" id="UP000187717">
    <property type="component" value="Unassembled WGS sequence"/>
</dbReference>
<sequence>MSKDGYDPSITRGVQKFSHNGRWATVCYWGSALTEFHYGDRVFFQNQYREYWLGTIERDCFVLTCETPLISVIDGLAYLSAEYRMNQSSEEGDWFCDQGELPF</sequence>